<gene>
    <name evidence="1" type="ORF">L917_02708</name>
</gene>
<organism evidence="1">
    <name type="scientific">Phytophthora nicotianae</name>
    <name type="common">Potato buckeye rot agent</name>
    <name type="synonym">Phytophthora parasitica</name>
    <dbReference type="NCBI Taxonomy" id="4792"/>
    <lineage>
        <taxon>Eukaryota</taxon>
        <taxon>Sar</taxon>
        <taxon>Stramenopiles</taxon>
        <taxon>Oomycota</taxon>
        <taxon>Peronosporomycetes</taxon>
        <taxon>Peronosporales</taxon>
        <taxon>Peronosporaceae</taxon>
        <taxon>Phytophthora</taxon>
    </lineage>
</organism>
<reference evidence="1" key="1">
    <citation type="submission" date="2013-11" db="EMBL/GenBank/DDBJ databases">
        <title>The Genome Sequence of Phytophthora parasitica CHvinca01.</title>
        <authorList>
            <consortium name="The Broad Institute Genomics Platform"/>
            <person name="Russ C."/>
            <person name="Tyler B."/>
            <person name="Panabieres F."/>
            <person name="Shan W."/>
            <person name="Tripathy S."/>
            <person name="Grunwald N."/>
            <person name="Machado M."/>
            <person name="Johnson C.S."/>
            <person name="Arredondo F."/>
            <person name="Hong C."/>
            <person name="Coffey M."/>
            <person name="Young S.K."/>
            <person name="Zeng Q."/>
            <person name="Gargeya S."/>
            <person name="Fitzgerald M."/>
            <person name="Abouelleil A."/>
            <person name="Alvarado L."/>
            <person name="Chapman S.B."/>
            <person name="Gainer-Dewar J."/>
            <person name="Goldberg J."/>
            <person name="Griggs A."/>
            <person name="Gujja S."/>
            <person name="Hansen M."/>
            <person name="Howarth C."/>
            <person name="Imamovic A."/>
            <person name="Ireland A."/>
            <person name="Larimer J."/>
            <person name="McCowan C."/>
            <person name="Murphy C."/>
            <person name="Pearson M."/>
            <person name="Poon T.W."/>
            <person name="Priest M."/>
            <person name="Roberts A."/>
            <person name="Saif S."/>
            <person name="Shea T."/>
            <person name="Sykes S."/>
            <person name="Wortman J."/>
            <person name="Nusbaum C."/>
            <person name="Birren B."/>
        </authorList>
    </citation>
    <scope>NUCLEOTIDE SEQUENCE [LARGE SCALE GENOMIC DNA]</scope>
    <source>
        <strain evidence="1">CHvinca01</strain>
    </source>
</reference>
<accession>W2LVC0</accession>
<proteinExistence type="predicted"/>
<dbReference type="EMBL" id="KI677971">
    <property type="protein sequence ID" value="ETM00581.1"/>
    <property type="molecule type" value="Genomic_DNA"/>
</dbReference>
<feature type="non-terminal residue" evidence="1">
    <location>
        <position position="1"/>
    </location>
</feature>
<dbReference type="AlphaFoldDB" id="W2LVC0"/>
<name>W2LVC0_PHYNI</name>
<sequence>SEPFDWINDTDIDDLYEAVATFVRTVTTSSSADISSNDIESVHNNFESYRRTFITLK</sequence>
<protein>
    <submittedName>
        <fullName evidence="1">Uncharacterized protein</fullName>
    </submittedName>
</protein>
<evidence type="ECO:0000313" key="1">
    <source>
        <dbReference type="EMBL" id="ETM00581.1"/>
    </source>
</evidence>
<dbReference type="Proteomes" id="UP000054423">
    <property type="component" value="Unassembled WGS sequence"/>
</dbReference>